<dbReference type="InterPro" id="IPR004220">
    <property type="entry name" value="5-COMe_2-OHmuconate_Isoase"/>
</dbReference>
<dbReference type="EC" id="5.3.3.10" evidence="1"/>
<reference evidence="1 2" key="1">
    <citation type="submission" date="2023-07" db="EMBL/GenBank/DDBJ databases">
        <title>Genomic Encyclopedia of Type Strains, Phase IV (KMG-IV): sequencing the most valuable type-strain genomes for metagenomic binning, comparative biology and taxonomic classification.</title>
        <authorList>
            <person name="Goeker M."/>
        </authorList>
    </citation>
    <scope>NUCLEOTIDE SEQUENCE [LARGE SCALE GENOMIC DNA]</scope>
    <source>
        <strain evidence="1 2">DSM 23837</strain>
    </source>
</reference>
<name>A0ABT9WQZ3_9BACI</name>
<evidence type="ECO:0000313" key="2">
    <source>
        <dbReference type="Proteomes" id="UP001223586"/>
    </source>
</evidence>
<comment type="caution">
    <text evidence="1">The sequence shown here is derived from an EMBL/GenBank/DDBJ whole genome shotgun (WGS) entry which is preliminary data.</text>
</comment>
<sequence>MPHIIVEYTANIKNEANMPELLKKINDVLISKSAIFPIGGIRSRAIELQDYRVADGAEDDAFVHVALKIGAGRSETDKKTACDELFDVIKDHFAVLFTKRYLALSMELIEFSEAGTYKQNNIHARYRKE</sequence>
<protein>
    <submittedName>
        <fullName evidence="1">5-carboxymethyl-2-hydroxymuconate isomerase</fullName>
        <ecNumber evidence="1">5.3.3.10</ecNumber>
    </submittedName>
</protein>
<organism evidence="1 2">
    <name type="scientific">Bacillus chungangensis</name>
    <dbReference type="NCBI Taxonomy" id="587633"/>
    <lineage>
        <taxon>Bacteria</taxon>
        <taxon>Bacillati</taxon>
        <taxon>Bacillota</taxon>
        <taxon>Bacilli</taxon>
        <taxon>Bacillales</taxon>
        <taxon>Bacillaceae</taxon>
        <taxon>Bacillus</taxon>
    </lineage>
</organism>
<keyword evidence="1" id="KW-0413">Isomerase</keyword>
<dbReference type="Proteomes" id="UP001223586">
    <property type="component" value="Unassembled WGS sequence"/>
</dbReference>
<proteinExistence type="predicted"/>
<accession>A0ABT9WQZ3</accession>
<dbReference type="PANTHER" id="PTHR37950">
    <property type="entry name" value="4-HYDROXYPHENYLACETATE CATABOLISM PROTEIN"/>
    <property type="match status" value="1"/>
</dbReference>
<evidence type="ECO:0000313" key="1">
    <source>
        <dbReference type="EMBL" id="MDQ0175352.1"/>
    </source>
</evidence>
<dbReference type="CDD" id="cd00580">
    <property type="entry name" value="CHMI"/>
    <property type="match status" value="1"/>
</dbReference>
<dbReference type="PANTHER" id="PTHR37950:SF1">
    <property type="entry name" value="4-HYDROXYPHENYLACETATE CATABOLISM PROTEIN"/>
    <property type="match status" value="1"/>
</dbReference>
<gene>
    <name evidence="1" type="ORF">J2S08_001186</name>
</gene>
<dbReference type="GO" id="GO:0008704">
    <property type="term" value="F:5-carboxymethyl-2-hydroxymuconate delta-isomerase activity"/>
    <property type="evidence" value="ECO:0007669"/>
    <property type="project" value="UniProtKB-EC"/>
</dbReference>
<dbReference type="RefSeq" id="WP_307227602.1">
    <property type="nucleotide sequence ID" value="NZ_JAUSTT010000005.1"/>
</dbReference>
<dbReference type="InterPro" id="IPR014347">
    <property type="entry name" value="Tautomerase/MIF_sf"/>
</dbReference>
<keyword evidence="2" id="KW-1185">Reference proteome</keyword>
<dbReference type="EMBL" id="JAUSTT010000005">
    <property type="protein sequence ID" value="MDQ0175352.1"/>
    <property type="molecule type" value="Genomic_DNA"/>
</dbReference>
<dbReference type="SUPFAM" id="SSF55331">
    <property type="entry name" value="Tautomerase/MIF"/>
    <property type="match status" value="1"/>
</dbReference>
<dbReference type="Gene3D" id="3.30.429.10">
    <property type="entry name" value="Macrophage Migration Inhibitory Factor"/>
    <property type="match status" value="1"/>
</dbReference>
<dbReference type="Pfam" id="PF02962">
    <property type="entry name" value="CHMI"/>
    <property type="match status" value="1"/>
</dbReference>